<evidence type="ECO:0000256" key="1">
    <source>
        <dbReference type="ARBA" id="ARBA00004141"/>
    </source>
</evidence>
<sequence length="559" mass="59940">MPSGKNTALTDATAAPGPQELEKTVVGTSSEVAVEDPEYPSGLKLVLLTISLCLSVFLMALVGDSRSLMDTTSLRVIATAIPHITDQFHSLDDVGWYGSAYLLTHAATQLLFGKFYTFLPVKWVFVTAITLFEAGSLLCGAAPNSNAFIVGRALAGVGSSGIFSGAMIIISRSVPLAKRPMYTGIIGGMYGISSVAGPLMGGVFTDKVSWRWCFYINLPIGAVTLAVVIFIFKMPRHSIDSKSTANSFASHLALFDPHGTLVFIPAIVSLLLALQWGGSKYPWNSWRIILLFVFFGILISIFVAVQLWKGDGATIPPRIIKKRSIWSGVFFAICSGGAFMIFSFWLPIWFQAIHGVSAIHSGIDNLPMILSLIVTSVFAGALITWIGYYTPLMILSSNLSAIGAGLLCTLNTTSGHTRWFPYEVICGVGIGLGMQQPLLAAQAVLDLSDVPVGTSLIMFAQTLGGAIFVSIGQNVFTNKLVQGLVKNVPGINPMLVLGVGATDLRDAIDPQFFHQVLEVYNQALVAAFYVAVAMACLSLFGALTMEWTNIKGKKMEIVV</sequence>
<dbReference type="CDD" id="cd17502">
    <property type="entry name" value="MFS_Azr1_MDR_like"/>
    <property type="match status" value="1"/>
</dbReference>
<dbReference type="SUPFAM" id="SSF103473">
    <property type="entry name" value="MFS general substrate transporter"/>
    <property type="match status" value="2"/>
</dbReference>
<dbReference type="InterPro" id="IPR011701">
    <property type="entry name" value="MFS"/>
</dbReference>
<comment type="subcellular location">
    <subcellularLocation>
        <location evidence="1">Membrane</location>
        <topology evidence="1">Multi-pass membrane protein</topology>
    </subcellularLocation>
</comment>
<feature type="domain" description="Major facilitator superfamily (MFS) profile" evidence="6">
    <location>
        <begin position="56"/>
        <end position="559"/>
    </location>
</feature>
<feature type="transmembrane region" description="Helical" evidence="5">
    <location>
        <begin position="209"/>
        <end position="232"/>
    </location>
</feature>
<keyword evidence="8" id="KW-1185">Reference proteome</keyword>
<dbReference type="InterPro" id="IPR036259">
    <property type="entry name" value="MFS_trans_sf"/>
</dbReference>
<reference evidence="7" key="1">
    <citation type="submission" date="2023-03" db="EMBL/GenBank/DDBJ databases">
        <title>Massive genome expansion in bonnet fungi (Mycena s.s.) driven by repeated elements and novel gene families across ecological guilds.</title>
        <authorList>
            <consortium name="Lawrence Berkeley National Laboratory"/>
            <person name="Harder C.B."/>
            <person name="Miyauchi S."/>
            <person name="Viragh M."/>
            <person name="Kuo A."/>
            <person name="Thoen E."/>
            <person name="Andreopoulos B."/>
            <person name="Lu D."/>
            <person name="Skrede I."/>
            <person name="Drula E."/>
            <person name="Henrissat B."/>
            <person name="Morin E."/>
            <person name="Kohler A."/>
            <person name="Barry K."/>
            <person name="LaButti K."/>
            <person name="Morin E."/>
            <person name="Salamov A."/>
            <person name="Lipzen A."/>
            <person name="Mereny Z."/>
            <person name="Hegedus B."/>
            <person name="Baldrian P."/>
            <person name="Stursova M."/>
            <person name="Weitz H."/>
            <person name="Taylor A."/>
            <person name="Grigoriev I.V."/>
            <person name="Nagy L.G."/>
            <person name="Martin F."/>
            <person name="Kauserud H."/>
        </authorList>
    </citation>
    <scope>NUCLEOTIDE SEQUENCE</scope>
    <source>
        <strain evidence="7">9284</strain>
    </source>
</reference>
<dbReference type="PANTHER" id="PTHR23501:SF199">
    <property type="entry name" value="MFS EFFLUX TRANSPORTER INPD-RELATED"/>
    <property type="match status" value="1"/>
</dbReference>
<evidence type="ECO:0000256" key="3">
    <source>
        <dbReference type="ARBA" id="ARBA00022989"/>
    </source>
</evidence>
<dbReference type="GO" id="GO:0005886">
    <property type="term" value="C:plasma membrane"/>
    <property type="evidence" value="ECO:0007669"/>
    <property type="project" value="TreeGrafter"/>
</dbReference>
<feature type="transmembrane region" description="Helical" evidence="5">
    <location>
        <begin position="368"/>
        <end position="389"/>
    </location>
</feature>
<protein>
    <submittedName>
        <fullName evidence="7">DHA14-like major facilitator</fullName>
    </submittedName>
</protein>
<feature type="transmembrane region" description="Helical" evidence="5">
    <location>
        <begin position="329"/>
        <end position="348"/>
    </location>
</feature>
<dbReference type="PANTHER" id="PTHR23501">
    <property type="entry name" value="MAJOR FACILITATOR SUPERFAMILY"/>
    <property type="match status" value="1"/>
</dbReference>
<dbReference type="AlphaFoldDB" id="A0AAD7CCE1"/>
<feature type="transmembrane region" description="Helical" evidence="5">
    <location>
        <begin position="45"/>
        <end position="63"/>
    </location>
</feature>
<dbReference type="GO" id="GO:0022857">
    <property type="term" value="F:transmembrane transporter activity"/>
    <property type="evidence" value="ECO:0007669"/>
    <property type="project" value="InterPro"/>
</dbReference>
<gene>
    <name evidence="7" type="ORF">FB45DRAFT_1021650</name>
</gene>
<feature type="transmembrane region" description="Helical" evidence="5">
    <location>
        <begin position="253"/>
        <end position="276"/>
    </location>
</feature>
<feature type="transmembrane region" description="Helical" evidence="5">
    <location>
        <begin position="456"/>
        <end position="476"/>
    </location>
</feature>
<dbReference type="Gene3D" id="1.20.1720.10">
    <property type="entry name" value="Multidrug resistance protein D"/>
    <property type="match status" value="1"/>
</dbReference>
<evidence type="ECO:0000256" key="2">
    <source>
        <dbReference type="ARBA" id="ARBA00022692"/>
    </source>
</evidence>
<feature type="transmembrane region" description="Helical" evidence="5">
    <location>
        <begin position="182"/>
        <end position="203"/>
    </location>
</feature>
<keyword evidence="2 5" id="KW-0812">Transmembrane</keyword>
<evidence type="ECO:0000259" key="6">
    <source>
        <dbReference type="PROSITE" id="PS50850"/>
    </source>
</evidence>
<evidence type="ECO:0000313" key="8">
    <source>
        <dbReference type="Proteomes" id="UP001221142"/>
    </source>
</evidence>
<evidence type="ECO:0000256" key="5">
    <source>
        <dbReference type="SAM" id="Phobius"/>
    </source>
</evidence>
<dbReference type="FunFam" id="1.20.1720.10:FF:000012">
    <property type="entry name" value="MFS toxin efflux pump (AflT)"/>
    <property type="match status" value="1"/>
</dbReference>
<dbReference type="PROSITE" id="PS50850">
    <property type="entry name" value="MFS"/>
    <property type="match status" value="1"/>
</dbReference>
<dbReference type="FunFam" id="1.20.1250.20:FF:000196">
    <property type="entry name" value="MFS toxin efflux pump (AflT)"/>
    <property type="match status" value="1"/>
</dbReference>
<feature type="transmembrane region" description="Helical" evidence="5">
    <location>
        <begin position="149"/>
        <end position="170"/>
    </location>
</feature>
<evidence type="ECO:0000256" key="4">
    <source>
        <dbReference type="ARBA" id="ARBA00023136"/>
    </source>
</evidence>
<dbReference type="Proteomes" id="UP001221142">
    <property type="component" value="Unassembled WGS sequence"/>
</dbReference>
<proteinExistence type="predicted"/>
<keyword evidence="3 5" id="KW-1133">Transmembrane helix</keyword>
<dbReference type="Pfam" id="PF07690">
    <property type="entry name" value="MFS_1"/>
    <property type="match status" value="1"/>
</dbReference>
<comment type="caution">
    <text evidence="7">The sequence shown here is derived from an EMBL/GenBank/DDBJ whole genome shotgun (WGS) entry which is preliminary data.</text>
</comment>
<feature type="transmembrane region" description="Helical" evidence="5">
    <location>
        <begin position="288"/>
        <end position="308"/>
    </location>
</feature>
<evidence type="ECO:0000313" key="7">
    <source>
        <dbReference type="EMBL" id="KAJ7644907.1"/>
    </source>
</evidence>
<organism evidence="7 8">
    <name type="scientific">Roridomyces roridus</name>
    <dbReference type="NCBI Taxonomy" id="1738132"/>
    <lineage>
        <taxon>Eukaryota</taxon>
        <taxon>Fungi</taxon>
        <taxon>Dikarya</taxon>
        <taxon>Basidiomycota</taxon>
        <taxon>Agaricomycotina</taxon>
        <taxon>Agaricomycetes</taxon>
        <taxon>Agaricomycetidae</taxon>
        <taxon>Agaricales</taxon>
        <taxon>Marasmiineae</taxon>
        <taxon>Mycenaceae</taxon>
        <taxon>Roridomyces</taxon>
    </lineage>
</organism>
<name>A0AAD7CCE1_9AGAR</name>
<dbReference type="InterPro" id="IPR020846">
    <property type="entry name" value="MFS_dom"/>
</dbReference>
<feature type="transmembrane region" description="Helical" evidence="5">
    <location>
        <begin position="123"/>
        <end position="143"/>
    </location>
</feature>
<dbReference type="Gene3D" id="1.20.1250.20">
    <property type="entry name" value="MFS general substrate transporter like domains"/>
    <property type="match status" value="1"/>
</dbReference>
<keyword evidence="4 5" id="KW-0472">Membrane</keyword>
<feature type="transmembrane region" description="Helical" evidence="5">
    <location>
        <begin position="523"/>
        <end position="545"/>
    </location>
</feature>
<dbReference type="EMBL" id="JARKIF010000003">
    <property type="protein sequence ID" value="KAJ7644907.1"/>
    <property type="molecule type" value="Genomic_DNA"/>
</dbReference>
<accession>A0AAD7CCE1</accession>